<evidence type="ECO:0000256" key="1">
    <source>
        <dbReference type="ARBA" id="ARBA00001946"/>
    </source>
</evidence>
<dbReference type="Pfam" id="PF03483">
    <property type="entry name" value="B3_4"/>
    <property type="match status" value="1"/>
</dbReference>
<evidence type="ECO:0000256" key="5">
    <source>
        <dbReference type="ARBA" id="ARBA00017032"/>
    </source>
</evidence>
<keyword evidence="6" id="KW-0963">Cytoplasm</keyword>
<gene>
    <name evidence="16" type="ORF">Ciccas_013023</name>
</gene>
<dbReference type="GO" id="GO:0004826">
    <property type="term" value="F:phenylalanine-tRNA ligase activity"/>
    <property type="evidence" value="ECO:0007669"/>
    <property type="project" value="UniProtKB-EC"/>
</dbReference>
<evidence type="ECO:0000256" key="9">
    <source>
        <dbReference type="ARBA" id="ARBA00022741"/>
    </source>
</evidence>
<evidence type="ECO:0000256" key="4">
    <source>
        <dbReference type="ARBA" id="ARBA00012814"/>
    </source>
</evidence>
<dbReference type="SMART" id="SM00873">
    <property type="entry name" value="B3_4"/>
    <property type="match status" value="1"/>
</dbReference>
<evidence type="ECO:0000313" key="17">
    <source>
        <dbReference type="Proteomes" id="UP001626550"/>
    </source>
</evidence>
<comment type="cofactor">
    <cofactor evidence="1">
        <name>Mg(2+)</name>
        <dbReference type="ChEBI" id="CHEBI:18420"/>
    </cofactor>
</comment>
<evidence type="ECO:0000313" key="16">
    <source>
        <dbReference type="EMBL" id="KAL3308446.1"/>
    </source>
</evidence>
<dbReference type="SUPFAM" id="SSF46955">
    <property type="entry name" value="Putative DNA-binding domain"/>
    <property type="match status" value="1"/>
</dbReference>
<dbReference type="Proteomes" id="UP001626550">
    <property type="component" value="Unassembled WGS sequence"/>
</dbReference>
<dbReference type="InterPro" id="IPR040659">
    <property type="entry name" value="PhetRS_B1"/>
</dbReference>
<dbReference type="InterPro" id="IPR004531">
    <property type="entry name" value="Phe-tRNA-synth_IIc_bsu_arc_euk"/>
</dbReference>
<dbReference type="InterPro" id="IPR005146">
    <property type="entry name" value="B3/B4_tRNA-bd"/>
</dbReference>
<comment type="subcellular location">
    <subcellularLocation>
        <location evidence="2">Cytoplasm</location>
    </subcellularLocation>
</comment>
<dbReference type="Gene3D" id="3.30.56.10">
    <property type="match status" value="2"/>
</dbReference>
<dbReference type="FunFam" id="3.50.40.10:FF:000002">
    <property type="entry name" value="phenylalanine--tRNA ligase beta subunit"/>
    <property type="match status" value="1"/>
</dbReference>
<proteinExistence type="inferred from homology"/>
<keyword evidence="13" id="KW-0030">Aminoacyl-tRNA synthetase</keyword>
<dbReference type="EMBL" id="JBJKFK010005226">
    <property type="protein sequence ID" value="KAL3308446.1"/>
    <property type="molecule type" value="Genomic_DNA"/>
</dbReference>
<feature type="domain" description="B5" evidence="15">
    <location>
        <begin position="263"/>
        <end position="339"/>
    </location>
</feature>
<protein>
    <recommendedName>
        <fullName evidence="5">Phenylalanine--tRNA ligase beta subunit</fullName>
        <ecNumber evidence="4">6.1.1.20</ecNumber>
    </recommendedName>
    <alternativeName>
        <fullName evidence="14">Phenylalanyl-tRNA synthetase beta subunit</fullName>
    </alternativeName>
</protein>
<accession>A0ABD2PLQ5</accession>
<dbReference type="AlphaFoldDB" id="A0ABD2PLQ5"/>
<evidence type="ECO:0000256" key="11">
    <source>
        <dbReference type="ARBA" id="ARBA00022842"/>
    </source>
</evidence>
<dbReference type="InterPro" id="IPR009061">
    <property type="entry name" value="DNA-bd_dom_put_sf"/>
</dbReference>
<keyword evidence="10" id="KW-0067">ATP-binding</keyword>
<evidence type="ECO:0000256" key="14">
    <source>
        <dbReference type="ARBA" id="ARBA00033189"/>
    </source>
</evidence>
<keyword evidence="11" id="KW-0460">Magnesium</keyword>
<name>A0ABD2PLQ5_9PLAT</name>
<sequence>TSEREMVAKEKGESRAANLSTDAIYKIEVPANRYDLLCAEGLCRALQIFYERATIPIFKKTNPSSKLQIKVSPEVAEVRPYVVGAVLRNIKFDQDRYNSFIDLQDKIHSSIGRKRTLVSIGTHDLDTLKPPFLYKAEKPEQINFVPLSKTQSYSAAQLMDLYFGDSHLKPFLSIVRGKPLFPVIRDSANTVASFPPIINSEHSKITLATKNVFVEITATDLHKASIALDTVVTMFSEYCGEQFSVEPVEVLQADGTKQDYPKLSYREEIVSVDYINTLLGTQLTAVEMVKLMHKMGLHTKMTEDSLLTVTVPPTRHDILHACDIAEDVGIAFGYDNIEEALPHTFCISGSTE</sequence>
<evidence type="ECO:0000256" key="7">
    <source>
        <dbReference type="ARBA" id="ARBA00022598"/>
    </source>
</evidence>
<evidence type="ECO:0000256" key="13">
    <source>
        <dbReference type="ARBA" id="ARBA00023146"/>
    </source>
</evidence>
<evidence type="ECO:0000256" key="2">
    <source>
        <dbReference type="ARBA" id="ARBA00004496"/>
    </source>
</evidence>
<evidence type="ECO:0000256" key="8">
    <source>
        <dbReference type="ARBA" id="ARBA00022723"/>
    </source>
</evidence>
<keyword evidence="7" id="KW-0436">Ligase</keyword>
<comment type="caution">
    <text evidence="16">The sequence shown here is derived from an EMBL/GenBank/DDBJ whole genome shotgun (WGS) entry which is preliminary data.</text>
</comment>
<dbReference type="InterPro" id="IPR045060">
    <property type="entry name" value="Phe-tRNA-ligase_IIc_bsu"/>
</dbReference>
<keyword evidence="17" id="KW-1185">Reference proteome</keyword>
<dbReference type="EC" id="6.1.1.20" evidence="4"/>
<feature type="non-terminal residue" evidence="16">
    <location>
        <position position="1"/>
    </location>
</feature>
<evidence type="ECO:0000256" key="3">
    <source>
        <dbReference type="ARBA" id="ARBA00007438"/>
    </source>
</evidence>
<dbReference type="PANTHER" id="PTHR10947:SF0">
    <property type="entry name" value="PHENYLALANINE--TRNA LIGASE BETA SUBUNIT"/>
    <property type="match status" value="1"/>
</dbReference>
<comment type="similarity">
    <text evidence="3">Belongs to the phenylalanyl-tRNA synthetase beta subunit family. Type 2 subfamily.</text>
</comment>
<keyword evidence="8" id="KW-0479">Metal-binding</keyword>
<dbReference type="PANTHER" id="PTHR10947">
    <property type="entry name" value="PHENYLALANYL-TRNA SYNTHETASE BETA CHAIN AND LEUCINE-RICH REPEAT-CONTAINING PROTEIN 47"/>
    <property type="match status" value="1"/>
</dbReference>
<evidence type="ECO:0000256" key="12">
    <source>
        <dbReference type="ARBA" id="ARBA00022917"/>
    </source>
</evidence>
<keyword evidence="12" id="KW-0648">Protein biosynthesis</keyword>
<dbReference type="GO" id="GO:0005737">
    <property type="term" value="C:cytoplasm"/>
    <property type="evidence" value="ECO:0007669"/>
    <property type="project" value="UniProtKB-SubCell"/>
</dbReference>
<evidence type="ECO:0000256" key="10">
    <source>
        <dbReference type="ARBA" id="ARBA00022840"/>
    </source>
</evidence>
<dbReference type="Gene3D" id="3.50.40.10">
    <property type="entry name" value="Phenylalanyl-trna Synthetase, Chain B, domain 3"/>
    <property type="match status" value="1"/>
</dbReference>
<dbReference type="GO" id="GO:0046872">
    <property type="term" value="F:metal ion binding"/>
    <property type="evidence" value="ECO:0007669"/>
    <property type="project" value="UniProtKB-KW"/>
</dbReference>
<feature type="non-terminal residue" evidence="16">
    <location>
        <position position="352"/>
    </location>
</feature>
<dbReference type="SUPFAM" id="SSF56037">
    <property type="entry name" value="PheT/TilS domain"/>
    <property type="match status" value="1"/>
</dbReference>
<evidence type="ECO:0000259" key="15">
    <source>
        <dbReference type="PROSITE" id="PS51483"/>
    </source>
</evidence>
<dbReference type="NCBIfam" id="TIGR00471">
    <property type="entry name" value="pheT_arch"/>
    <property type="match status" value="1"/>
</dbReference>
<dbReference type="GO" id="GO:0006432">
    <property type="term" value="P:phenylalanyl-tRNA aminoacylation"/>
    <property type="evidence" value="ECO:0007669"/>
    <property type="project" value="UniProtKB-ARBA"/>
</dbReference>
<dbReference type="InterPro" id="IPR020825">
    <property type="entry name" value="Phe-tRNA_synthase-like_B3/B4"/>
</dbReference>
<evidence type="ECO:0000256" key="6">
    <source>
        <dbReference type="ARBA" id="ARBA00022490"/>
    </source>
</evidence>
<reference evidence="16 17" key="1">
    <citation type="submission" date="2024-11" db="EMBL/GenBank/DDBJ databases">
        <title>Adaptive evolution of stress response genes in parasites aligns with host niche diversity.</title>
        <authorList>
            <person name="Hahn C."/>
            <person name="Resl P."/>
        </authorList>
    </citation>
    <scope>NUCLEOTIDE SEQUENCE [LARGE SCALE GENOMIC DNA]</scope>
    <source>
        <strain evidence="16">EGGRZ-B1_66</strain>
        <tissue evidence="16">Body</tissue>
    </source>
</reference>
<organism evidence="16 17">
    <name type="scientific">Cichlidogyrus casuarinus</name>
    <dbReference type="NCBI Taxonomy" id="1844966"/>
    <lineage>
        <taxon>Eukaryota</taxon>
        <taxon>Metazoa</taxon>
        <taxon>Spiralia</taxon>
        <taxon>Lophotrochozoa</taxon>
        <taxon>Platyhelminthes</taxon>
        <taxon>Monogenea</taxon>
        <taxon>Monopisthocotylea</taxon>
        <taxon>Dactylogyridea</taxon>
        <taxon>Ancyrocephalidae</taxon>
        <taxon>Cichlidogyrus</taxon>
    </lineage>
</organism>
<dbReference type="Pfam" id="PF18262">
    <property type="entry name" value="PhetRS_B1"/>
    <property type="match status" value="1"/>
</dbReference>
<keyword evidence="9" id="KW-0547">Nucleotide-binding</keyword>
<dbReference type="GO" id="GO:0005524">
    <property type="term" value="F:ATP binding"/>
    <property type="evidence" value="ECO:0007669"/>
    <property type="project" value="UniProtKB-KW"/>
</dbReference>
<dbReference type="SMART" id="SM00874">
    <property type="entry name" value="B5"/>
    <property type="match status" value="1"/>
</dbReference>
<dbReference type="Pfam" id="PF03484">
    <property type="entry name" value="B5"/>
    <property type="match status" value="1"/>
</dbReference>
<dbReference type="InterPro" id="IPR005147">
    <property type="entry name" value="tRNA_synthase_B5-dom"/>
</dbReference>
<dbReference type="PROSITE" id="PS51483">
    <property type="entry name" value="B5"/>
    <property type="match status" value="1"/>
</dbReference>